<proteinExistence type="predicted"/>
<sequence>MIFRNNKNYYIQTGNPAEELSSSILSSGKEFFFINNEYNQRFFTNSWKKSWSEVAVSQFHILSKQFSFFKKTSTLHTISEQKIPRICEECNQEYNGLWCKPYSSTRFKNDFGKWTSGNETIDKFIQDAQLKADFVMKVIEWIPYDRFKGIKEIAKGGLGTIYYAEWVDGYIEDWDIKKSTMGKKRTT</sequence>
<dbReference type="AlphaFoldDB" id="A0A397J4F9"/>
<keyword evidence="2" id="KW-1185">Reference proteome</keyword>
<dbReference type="Proteomes" id="UP000266861">
    <property type="component" value="Unassembled WGS sequence"/>
</dbReference>
<evidence type="ECO:0008006" key="3">
    <source>
        <dbReference type="Google" id="ProtNLM"/>
    </source>
</evidence>
<evidence type="ECO:0000313" key="2">
    <source>
        <dbReference type="Proteomes" id="UP000266861"/>
    </source>
</evidence>
<accession>A0A397J4F9</accession>
<organism evidence="1 2">
    <name type="scientific">Diversispora epigaea</name>
    <dbReference type="NCBI Taxonomy" id="1348612"/>
    <lineage>
        <taxon>Eukaryota</taxon>
        <taxon>Fungi</taxon>
        <taxon>Fungi incertae sedis</taxon>
        <taxon>Mucoromycota</taxon>
        <taxon>Glomeromycotina</taxon>
        <taxon>Glomeromycetes</taxon>
        <taxon>Diversisporales</taxon>
        <taxon>Diversisporaceae</taxon>
        <taxon>Diversispora</taxon>
    </lineage>
</organism>
<dbReference type="EMBL" id="PQFF01000130">
    <property type="protein sequence ID" value="RHZ80114.1"/>
    <property type="molecule type" value="Genomic_DNA"/>
</dbReference>
<evidence type="ECO:0000313" key="1">
    <source>
        <dbReference type="EMBL" id="RHZ80114.1"/>
    </source>
</evidence>
<comment type="caution">
    <text evidence="1">The sequence shown here is derived from an EMBL/GenBank/DDBJ whole genome shotgun (WGS) entry which is preliminary data.</text>
</comment>
<reference evidence="1 2" key="1">
    <citation type="submission" date="2018-08" db="EMBL/GenBank/DDBJ databases">
        <title>Genome and evolution of the arbuscular mycorrhizal fungus Diversispora epigaea (formerly Glomus versiforme) and its bacterial endosymbionts.</title>
        <authorList>
            <person name="Sun X."/>
            <person name="Fei Z."/>
            <person name="Harrison M."/>
        </authorList>
    </citation>
    <scope>NUCLEOTIDE SEQUENCE [LARGE SCALE GENOMIC DNA]</scope>
    <source>
        <strain evidence="1 2">IT104</strain>
    </source>
</reference>
<gene>
    <name evidence="1" type="ORF">Glove_139g277</name>
</gene>
<protein>
    <recommendedName>
        <fullName evidence="3">Protein kinase domain-containing protein</fullName>
    </recommendedName>
</protein>
<name>A0A397J4F9_9GLOM</name>